<dbReference type="CDD" id="cd01822">
    <property type="entry name" value="Lysophospholipase_L1_like"/>
    <property type="match status" value="1"/>
</dbReference>
<evidence type="ECO:0000259" key="1">
    <source>
        <dbReference type="Pfam" id="PF13472"/>
    </source>
</evidence>
<dbReference type="InterPro" id="IPR013830">
    <property type="entry name" value="SGNH_hydro"/>
</dbReference>
<evidence type="ECO:0000313" key="3">
    <source>
        <dbReference type="Proteomes" id="UP000002033"/>
    </source>
</evidence>
<dbReference type="GO" id="GO:0006629">
    <property type="term" value="P:lipid metabolic process"/>
    <property type="evidence" value="ECO:0007669"/>
    <property type="project" value="InterPro"/>
</dbReference>
<reference evidence="3" key="1">
    <citation type="journal article" date="2011" name="J. Bacteriol.">
        <title>Genome sequences of eight morphologically diverse alphaproteobacteria.</title>
        <authorList>
            <consortium name="US DOE Joint Genome Institute"/>
            <person name="Brown P.J."/>
            <person name="Kysela D.T."/>
            <person name="Buechlein A."/>
            <person name="Hemmerich C."/>
            <person name="Brun Y.V."/>
        </authorList>
    </citation>
    <scope>NUCLEOTIDE SEQUENCE [LARGE SCALE GENOMIC DNA]</scope>
    <source>
        <strain evidence="3">ATCC 51888 / DSM 1869 / NCIB 11706 / TK 0415</strain>
    </source>
</reference>
<dbReference type="Gene3D" id="3.40.50.1110">
    <property type="entry name" value="SGNH hydrolase"/>
    <property type="match status" value="1"/>
</dbReference>
<dbReference type="STRING" id="582899.Hden_3260"/>
<dbReference type="PANTHER" id="PTHR30383:SF24">
    <property type="entry name" value="THIOESTERASE 1_PROTEASE 1_LYSOPHOSPHOLIPASE L1"/>
    <property type="match status" value="1"/>
</dbReference>
<proteinExistence type="predicted"/>
<dbReference type="KEGG" id="hdn:Hden_3260"/>
<dbReference type="PANTHER" id="PTHR30383">
    <property type="entry name" value="THIOESTERASE 1/PROTEASE 1/LYSOPHOSPHOLIPASE L1"/>
    <property type="match status" value="1"/>
</dbReference>
<dbReference type="OrthoDB" id="9786188at2"/>
<dbReference type="EMBL" id="CP002083">
    <property type="protein sequence ID" value="ADJ25053.1"/>
    <property type="molecule type" value="Genomic_DNA"/>
</dbReference>
<name>D8JWU5_HYPDA</name>
<dbReference type="Proteomes" id="UP000002033">
    <property type="component" value="Chromosome"/>
</dbReference>
<keyword evidence="3" id="KW-1185">Reference proteome</keyword>
<dbReference type="SUPFAM" id="SSF52266">
    <property type="entry name" value="SGNH hydrolase"/>
    <property type="match status" value="1"/>
</dbReference>
<dbReference type="HOGENOM" id="CLU_051180_1_1_5"/>
<feature type="domain" description="SGNH hydrolase-type esterase" evidence="1">
    <location>
        <begin position="48"/>
        <end position="206"/>
    </location>
</feature>
<dbReference type="InterPro" id="IPR036514">
    <property type="entry name" value="SGNH_hydro_sf"/>
</dbReference>
<sequence length="233" mass="24611" precursor="true">MNVRHRLRTAPALVVTFALSILVAVGVAAIVAPFSVSADEAQPVTLVAFGDSLTAGYGVKASESFPAQLQMALQAKGYKVTVVNAGVSGDTTADGLRRFDWAMQPKPDGVILELGANDALRGIDPKEPSANLDKMLASLKSLDVPVLLTGMKAPNNWGDDYVKAFDAIYTGLAAKYDVSLYPFFLDGVALDPGFSQPDGLHPTASGIGEVVKRILPDVEALVQRISQRKTAAK</sequence>
<dbReference type="AlphaFoldDB" id="D8JWU5"/>
<dbReference type="InterPro" id="IPR008265">
    <property type="entry name" value="Lipase_GDSL_AS"/>
</dbReference>
<dbReference type="eggNOG" id="COG2755">
    <property type="taxonomic scope" value="Bacteria"/>
</dbReference>
<evidence type="ECO:0000313" key="2">
    <source>
        <dbReference type="EMBL" id="ADJ25053.1"/>
    </source>
</evidence>
<dbReference type="Pfam" id="PF13472">
    <property type="entry name" value="Lipase_GDSL_2"/>
    <property type="match status" value="1"/>
</dbReference>
<dbReference type="RefSeq" id="WP_013217212.1">
    <property type="nucleotide sequence ID" value="NC_014313.1"/>
</dbReference>
<accession>D8JWU5</accession>
<protein>
    <submittedName>
        <fullName evidence="2">Lipolytic protein G-D-S-L family</fullName>
    </submittedName>
</protein>
<organism evidence="2 3">
    <name type="scientific">Hyphomicrobium denitrificans (strain ATCC 51888 / DSM 1869 / NCIMB 11706 / TK 0415)</name>
    <dbReference type="NCBI Taxonomy" id="582899"/>
    <lineage>
        <taxon>Bacteria</taxon>
        <taxon>Pseudomonadati</taxon>
        <taxon>Pseudomonadota</taxon>
        <taxon>Alphaproteobacteria</taxon>
        <taxon>Hyphomicrobiales</taxon>
        <taxon>Hyphomicrobiaceae</taxon>
        <taxon>Hyphomicrobium</taxon>
    </lineage>
</organism>
<dbReference type="InterPro" id="IPR051532">
    <property type="entry name" value="Ester_Hydrolysis_Enzymes"/>
</dbReference>
<gene>
    <name evidence="2" type="ordered locus">Hden_3260</name>
</gene>
<dbReference type="PROSITE" id="PS01098">
    <property type="entry name" value="LIPASE_GDSL_SER"/>
    <property type="match status" value="1"/>
</dbReference>
<dbReference type="GO" id="GO:0004622">
    <property type="term" value="F:phosphatidylcholine lysophospholipase activity"/>
    <property type="evidence" value="ECO:0007669"/>
    <property type="project" value="TreeGrafter"/>
</dbReference>